<reference evidence="2 3" key="1">
    <citation type="submission" date="2024-04" db="EMBL/GenBank/DDBJ databases">
        <authorList>
            <person name="Fracassetti M."/>
        </authorList>
    </citation>
    <scope>NUCLEOTIDE SEQUENCE [LARGE SCALE GENOMIC DNA]</scope>
</reference>
<evidence type="ECO:0000313" key="3">
    <source>
        <dbReference type="Proteomes" id="UP001497516"/>
    </source>
</evidence>
<feature type="region of interest" description="Disordered" evidence="1">
    <location>
        <begin position="1"/>
        <end position="81"/>
    </location>
</feature>
<name>A0AAV2EQK3_9ROSI</name>
<feature type="compositionally biased region" description="Basic residues" evidence="1">
    <location>
        <begin position="70"/>
        <end position="81"/>
    </location>
</feature>
<gene>
    <name evidence="2" type="ORF">LTRI10_LOCUS29052</name>
</gene>
<accession>A0AAV2EQK3</accession>
<feature type="compositionally biased region" description="Polar residues" evidence="1">
    <location>
        <begin position="34"/>
        <end position="50"/>
    </location>
</feature>
<dbReference type="EMBL" id="OZ034818">
    <property type="protein sequence ID" value="CAL1388109.1"/>
    <property type="molecule type" value="Genomic_DNA"/>
</dbReference>
<evidence type="ECO:0000313" key="2">
    <source>
        <dbReference type="EMBL" id="CAL1388109.1"/>
    </source>
</evidence>
<protein>
    <submittedName>
        <fullName evidence="2">Uncharacterized protein</fullName>
    </submittedName>
</protein>
<dbReference type="AlphaFoldDB" id="A0AAV2EQK3"/>
<proteinExistence type="predicted"/>
<sequence length="81" mass="8818">MSRTSSRVVHHLPLPPILASPTDAKLRSIPGRSTKASGHPSSRRPSSTANLPPISFLRPTGVAAAQREQQRRRKQSAMGRK</sequence>
<keyword evidence="3" id="KW-1185">Reference proteome</keyword>
<organism evidence="2 3">
    <name type="scientific">Linum trigynum</name>
    <dbReference type="NCBI Taxonomy" id="586398"/>
    <lineage>
        <taxon>Eukaryota</taxon>
        <taxon>Viridiplantae</taxon>
        <taxon>Streptophyta</taxon>
        <taxon>Embryophyta</taxon>
        <taxon>Tracheophyta</taxon>
        <taxon>Spermatophyta</taxon>
        <taxon>Magnoliopsida</taxon>
        <taxon>eudicotyledons</taxon>
        <taxon>Gunneridae</taxon>
        <taxon>Pentapetalae</taxon>
        <taxon>rosids</taxon>
        <taxon>fabids</taxon>
        <taxon>Malpighiales</taxon>
        <taxon>Linaceae</taxon>
        <taxon>Linum</taxon>
    </lineage>
</organism>
<evidence type="ECO:0000256" key="1">
    <source>
        <dbReference type="SAM" id="MobiDB-lite"/>
    </source>
</evidence>
<dbReference type="Proteomes" id="UP001497516">
    <property type="component" value="Chromosome 5"/>
</dbReference>